<dbReference type="Gene3D" id="1.10.10.10">
    <property type="entry name" value="Winged helix-like DNA-binding domain superfamily/Winged helix DNA-binding domain"/>
    <property type="match status" value="1"/>
</dbReference>
<evidence type="ECO:0000256" key="2">
    <source>
        <dbReference type="ARBA" id="ARBA00023015"/>
    </source>
</evidence>
<keyword evidence="7" id="KW-1185">Reference proteome</keyword>
<dbReference type="RefSeq" id="WP_390294104.1">
    <property type="nucleotide sequence ID" value="NZ_JBHSFU010000004.1"/>
</dbReference>
<dbReference type="PRINTS" id="PR00039">
    <property type="entry name" value="HTHLYSR"/>
</dbReference>
<keyword evidence="2" id="KW-0805">Transcription regulation</keyword>
<evidence type="ECO:0000256" key="3">
    <source>
        <dbReference type="ARBA" id="ARBA00023125"/>
    </source>
</evidence>
<dbReference type="InterPro" id="IPR005119">
    <property type="entry name" value="LysR_subst-bd"/>
</dbReference>
<feature type="domain" description="HTH lysR-type" evidence="5">
    <location>
        <begin position="1"/>
        <end position="58"/>
    </location>
</feature>
<dbReference type="PROSITE" id="PS50931">
    <property type="entry name" value="HTH_LYSR"/>
    <property type="match status" value="1"/>
</dbReference>
<comment type="similarity">
    <text evidence="1">Belongs to the LysR transcriptional regulatory family.</text>
</comment>
<name>A0ABV9DHS6_9BACI</name>
<dbReference type="Proteomes" id="UP001595989">
    <property type="component" value="Unassembled WGS sequence"/>
</dbReference>
<evidence type="ECO:0000313" key="6">
    <source>
        <dbReference type="EMBL" id="MFC4557913.1"/>
    </source>
</evidence>
<evidence type="ECO:0000259" key="5">
    <source>
        <dbReference type="PROSITE" id="PS50931"/>
    </source>
</evidence>
<dbReference type="Pfam" id="PF03466">
    <property type="entry name" value="LysR_substrate"/>
    <property type="match status" value="1"/>
</dbReference>
<dbReference type="PANTHER" id="PTHR30126">
    <property type="entry name" value="HTH-TYPE TRANSCRIPTIONAL REGULATOR"/>
    <property type="match status" value="1"/>
</dbReference>
<evidence type="ECO:0000313" key="7">
    <source>
        <dbReference type="Proteomes" id="UP001595989"/>
    </source>
</evidence>
<dbReference type="InterPro" id="IPR000847">
    <property type="entry name" value="LysR_HTH_N"/>
</dbReference>
<protein>
    <submittedName>
        <fullName evidence="6">LysR substrate-binding domain-containing protein</fullName>
    </submittedName>
</protein>
<reference evidence="7" key="1">
    <citation type="journal article" date="2019" name="Int. J. Syst. Evol. Microbiol.">
        <title>The Global Catalogue of Microorganisms (GCM) 10K type strain sequencing project: providing services to taxonomists for standard genome sequencing and annotation.</title>
        <authorList>
            <consortium name="The Broad Institute Genomics Platform"/>
            <consortium name="The Broad Institute Genome Sequencing Center for Infectious Disease"/>
            <person name="Wu L."/>
            <person name="Ma J."/>
        </authorList>
    </citation>
    <scope>NUCLEOTIDE SEQUENCE [LARGE SCALE GENOMIC DNA]</scope>
    <source>
        <strain evidence="7">CGMCC 4.7426</strain>
    </source>
</reference>
<dbReference type="InterPro" id="IPR036388">
    <property type="entry name" value="WH-like_DNA-bd_sf"/>
</dbReference>
<dbReference type="Gene3D" id="3.40.190.290">
    <property type="match status" value="1"/>
</dbReference>
<sequence length="296" mass="33858">MNLGQLEAFVYISLTGSFSKAGELMYASQPSISSKVKALERELDVSLFERVNNNVFLTEEGKVFLPYAQDIIKNMQDGRMAIKKCNTEVLEGEVHISVVFSGTEYFLPKLVHDFNKKHPNIKLVIHSGHSDQVMNMVLENEVSLGIVRSISHPKIESIQLEEDEIILVYHPDSLKGYEKIEMTELVKHPLILFKRETIDWILINNAVKKTNLEPNIIMEIDSIEGVKQMVKKNVGFSFLPRFSVERELNTGELKTMDVKGIPSIHRNFELIYKKGFELDKITAVFKDFLLGSLEER</sequence>
<proteinExistence type="inferred from homology"/>
<dbReference type="InterPro" id="IPR036390">
    <property type="entry name" value="WH_DNA-bd_sf"/>
</dbReference>
<organism evidence="6 7">
    <name type="scientific">Virgibacillus kekensis</name>
    <dbReference type="NCBI Taxonomy" id="202261"/>
    <lineage>
        <taxon>Bacteria</taxon>
        <taxon>Bacillati</taxon>
        <taxon>Bacillota</taxon>
        <taxon>Bacilli</taxon>
        <taxon>Bacillales</taxon>
        <taxon>Bacillaceae</taxon>
        <taxon>Virgibacillus</taxon>
    </lineage>
</organism>
<keyword evidence="3" id="KW-0238">DNA-binding</keyword>
<dbReference type="SUPFAM" id="SSF53850">
    <property type="entry name" value="Periplasmic binding protein-like II"/>
    <property type="match status" value="1"/>
</dbReference>
<dbReference type="PANTHER" id="PTHR30126:SF64">
    <property type="entry name" value="HTH-TYPE TRANSCRIPTIONAL REGULATOR CITR"/>
    <property type="match status" value="1"/>
</dbReference>
<comment type="caution">
    <text evidence="6">The sequence shown here is derived from an EMBL/GenBank/DDBJ whole genome shotgun (WGS) entry which is preliminary data.</text>
</comment>
<dbReference type="EMBL" id="JBHSFU010000004">
    <property type="protein sequence ID" value="MFC4557913.1"/>
    <property type="molecule type" value="Genomic_DNA"/>
</dbReference>
<accession>A0ABV9DHS6</accession>
<keyword evidence="4" id="KW-0804">Transcription</keyword>
<gene>
    <name evidence="6" type="ORF">ACFO3D_06770</name>
</gene>
<dbReference type="SUPFAM" id="SSF46785">
    <property type="entry name" value="Winged helix' DNA-binding domain"/>
    <property type="match status" value="1"/>
</dbReference>
<evidence type="ECO:0000256" key="4">
    <source>
        <dbReference type="ARBA" id="ARBA00023163"/>
    </source>
</evidence>
<dbReference type="Pfam" id="PF00126">
    <property type="entry name" value="HTH_1"/>
    <property type="match status" value="1"/>
</dbReference>
<evidence type="ECO:0000256" key="1">
    <source>
        <dbReference type="ARBA" id="ARBA00009437"/>
    </source>
</evidence>
<dbReference type="CDD" id="cd05466">
    <property type="entry name" value="PBP2_LTTR_substrate"/>
    <property type="match status" value="1"/>
</dbReference>